<dbReference type="InterPro" id="IPR008906">
    <property type="entry name" value="HATC_C_dom"/>
</dbReference>
<accession>A0A9Q3PLY2</accession>
<evidence type="ECO:0000313" key="7">
    <source>
        <dbReference type="EMBL" id="MBW0565207.1"/>
    </source>
</evidence>
<comment type="subcellular location">
    <subcellularLocation>
        <location evidence="1">Nucleus</location>
    </subcellularLocation>
</comment>
<dbReference type="Proteomes" id="UP000765509">
    <property type="component" value="Unassembled WGS sequence"/>
</dbReference>
<keyword evidence="4" id="KW-0862">Zinc</keyword>
<evidence type="ECO:0000313" key="8">
    <source>
        <dbReference type="Proteomes" id="UP000765509"/>
    </source>
</evidence>
<name>A0A9Q3PLY2_9BASI</name>
<evidence type="ECO:0000256" key="4">
    <source>
        <dbReference type="ARBA" id="ARBA00022833"/>
    </source>
</evidence>
<dbReference type="Pfam" id="PF05699">
    <property type="entry name" value="Dimer_Tnp_hAT"/>
    <property type="match status" value="1"/>
</dbReference>
<dbReference type="PANTHER" id="PTHR46481">
    <property type="entry name" value="ZINC FINGER BED DOMAIN-CONTAINING PROTEIN 4"/>
    <property type="match status" value="1"/>
</dbReference>
<dbReference type="GO" id="GO:0008270">
    <property type="term" value="F:zinc ion binding"/>
    <property type="evidence" value="ECO:0007669"/>
    <property type="project" value="UniProtKB-KW"/>
</dbReference>
<dbReference type="SUPFAM" id="SSF53098">
    <property type="entry name" value="Ribonuclease H-like"/>
    <property type="match status" value="1"/>
</dbReference>
<feature type="domain" description="HAT C-terminal dimerisation" evidence="6">
    <location>
        <begin position="225"/>
        <end position="294"/>
    </location>
</feature>
<keyword evidence="2" id="KW-0479">Metal-binding</keyword>
<evidence type="ECO:0000259" key="6">
    <source>
        <dbReference type="Pfam" id="PF05699"/>
    </source>
</evidence>
<evidence type="ECO:0000256" key="5">
    <source>
        <dbReference type="ARBA" id="ARBA00023242"/>
    </source>
</evidence>
<dbReference type="InterPro" id="IPR012337">
    <property type="entry name" value="RNaseH-like_sf"/>
</dbReference>
<evidence type="ECO:0000256" key="2">
    <source>
        <dbReference type="ARBA" id="ARBA00022723"/>
    </source>
</evidence>
<keyword evidence="5" id="KW-0539">Nucleus</keyword>
<dbReference type="GO" id="GO:0046983">
    <property type="term" value="F:protein dimerization activity"/>
    <property type="evidence" value="ECO:0007669"/>
    <property type="project" value="InterPro"/>
</dbReference>
<dbReference type="InterPro" id="IPR052035">
    <property type="entry name" value="ZnF_BED_domain_contain"/>
</dbReference>
<protein>
    <recommendedName>
        <fullName evidence="6">HAT C-terminal dimerisation domain-containing protein</fullName>
    </recommendedName>
</protein>
<dbReference type="OrthoDB" id="7851199at2759"/>
<dbReference type="EMBL" id="AVOT02077044">
    <property type="protein sequence ID" value="MBW0565207.1"/>
    <property type="molecule type" value="Genomic_DNA"/>
</dbReference>
<proteinExistence type="predicted"/>
<keyword evidence="8" id="KW-1185">Reference proteome</keyword>
<dbReference type="GO" id="GO:0005634">
    <property type="term" value="C:nucleus"/>
    <property type="evidence" value="ECO:0007669"/>
    <property type="project" value="UniProtKB-SubCell"/>
</dbReference>
<organism evidence="7 8">
    <name type="scientific">Austropuccinia psidii MF-1</name>
    <dbReference type="NCBI Taxonomy" id="1389203"/>
    <lineage>
        <taxon>Eukaryota</taxon>
        <taxon>Fungi</taxon>
        <taxon>Dikarya</taxon>
        <taxon>Basidiomycota</taxon>
        <taxon>Pucciniomycotina</taxon>
        <taxon>Pucciniomycetes</taxon>
        <taxon>Pucciniales</taxon>
        <taxon>Sphaerophragmiaceae</taxon>
        <taxon>Austropuccinia</taxon>
    </lineage>
</organism>
<evidence type="ECO:0000256" key="1">
    <source>
        <dbReference type="ARBA" id="ARBA00004123"/>
    </source>
</evidence>
<dbReference type="AlphaFoldDB" id="A0A9Q3PLY2"/>
<keyword evidence="3" id="KW-0863">Zinc-finger</keyword>
<sequence length="301" mass="34652">MIVRMLRDLCTRIRGSAKQQDIFIHFRNKTRDPKVLPITIPMTRWNFFLQQIQRAHLLKLSLQLYTNTPENLKYQLTEEQWSAMEFMEPIPQIFEQSCNLFQSKGPTTSRIALLPANNNSLIACLFNPKCREGIFNQLGVPIHHAKEIIEVLNIELASMITKQKLANQAQLELQCESPQELSETENTDLLQHLKHPPIETSYELPRIQGDKLLCYLQNLHPMTKGEPIINYWKRQIITGNFPTLGKIALRYLSIAAGSAFVERVFSHSVRLKTPTRAAIGSRTIAHLTFLTEWLNEESPPV</sequence>
<gene>
    <name evidence="7" type="ORF">O181_104922</name>
</gene>
<evidence type="ECO:0000256" key="3">
    <source>
        <dbReference type="ARBA" id="ARBA00022771"/>
    </source>
</evidence>
<reference evidence="7" key="1">
    <citation type="submission" date="2021-03" db="EMBL/GenBank/DDBJ databases">
        <title>Draft genome sequence of rust myrtle Austropuccinia psidii MF-1, a brazilian biotype.</title>
        <authorList>
            <person name="Quecine M.C."/>
            <person name="Pachon D.M.R."/>
            <person name="Bonatelli M.L."/>
            <person name="Correr F.H."/>
            <person name="Franceschini L.M."/>
            <person name="Leite T.F."/>
            <person name="Margarido G.R.A."/>
            <person name="Almeida C.A."/>
            <person name="Ferrarezi J.A."/>
            <person name="Labate C.A."/>
        </authorList>
    </citation>
    <scope>NUCLEOTIDE SEQUENCE</scope>
    <source>
        <strain evidence="7">MF-1</strain>
    </source>
</reference>
<dbReference type="PANTHER" id="PTHR46481:SF10">
    <property type="entry name" value="ZINC FINGER BED DOMAIN-CONTAINING PROTEIN 39"/>
    <property type="match status" value="1"/>
</dbReference>
<comment type="caution">
    <text evidence="7">The sequence shown here is derived from an EMBL/GenBank/DDBJ whole genome shotgun (WGS) entry which is preliminary data.</text>
</comment>